<organism evidence="4 5">
    <name type="scientific">Candidatus Woesebacteria bacterium GWA1_41_8</name>
    <dbReference type="NCBI Taxonomy" id="1802471"/>
    <lineage>
        <taxon>Bacteria</taxon>
        <taxon>Candidatus Woeseibacteriota</taxon>
    </lineage>
</organism>
<proteinExistence type="inferred from homology"/>
<reference evidence="4 5" key="1">
    <citation type="journal article" date="2016" name="Nat. Commun.">
        <title>Thousands of microbial genomes shed light on interconnected biogeochemical processes in an aquifer system.</title>
        <authorList>
            <person name="Anantharaman K."/>
            <person name="Brown C.T."/>
            <person name="Hug L.A."/>
            <person name="Sharon I."/>
            <person name="Castelle C.J."/>
            <person name="Probst A.J."/>
            <person name="Thomas B.C."/>
            <person name="Singh A."/>
            <person name="Wilkins M.J."/>
            <person name="Karaoz U."/>
            <person name="Brodie E.L."/>
            <person name="Williams K.H."/>
            <person name="Hubbard S.S."/>
            <person name="Banfield J.F."/>
        </authorList>
    </citation>
    <scope>NUCLEOTIDE SEQUENCE [LARGE SCALE GENOMIC DNA]</scope>
</reference>
<dbReference type="Pfam" id="PF00366">
    <property type="entry name" value="Ribosomal_S17"/>
    <property type="match status" value="1"/>
</dbReference>
<dbReference type="EMBL" id="MGFJ01000014">
    <property type="protein sequence ID" value="OGM02793.1"/>
    <property type="molecule type" value="Genomic_DNA"/>
</dbReference>
<evidence type="ECO:0000313" key="5">
    <source>
        <dbReference type="Proteomes" id="UP000176198"/>
    </source>
</evidence>
<sequence length="94" mass="10924">MQIFRGKVIHTNMQKTARVAVTRIVAHPVYKKRYKKVKHYLVHDEIGVKPGEIVRFVASKPFSKLKRWKMLEVVKPDASKVVKTKGAKKDIKKK</sequence>
<evidence type="ECO:0000256" key="1">
    <source>
        <dbReference type="ARBA" id="ARBA00010254"/>
    </source>
</evidence>
<dbReference type="GO" id="GO:0003735">
    <property type="term" value="F:structural constituent of ribosome"/>
    <property type="evidence" value="ECO:0007669"/>
    <property type="project" value="InterPro"/>
</dbReference>
<dbReference type="CDD" id="cd00364">
    <property type="entry name" value="Ribosomal_uS17"/>
    <property type="match status" value="1"/>
</dbReference>
<dbReference type="PANTHER" id="PTHR10744:SF1">
    <property type="entry name" value="SMALL RIBOSOMAL SUBUNIT PROTEIN US17M"/>
    <property type="match status" value="1"/>
</dbReference>
<protein>
    <submittedName>
        <fullName evidence="4">30S ribosomal protein S17</fullName>
    </submittedName>
</protein>
<name>A0A1F7WIZ4_9BACT</name>
<evidence type="ECO:0000256" key="3">
    <source>
        <dbReference type="ARBA" id="ARBA00023274"/>
    </source>
</evidence>
<keyword evidence="2 4" id="KW-0689">Ribosomal protein</keyword>
<dbReference type="AlphaFoldDB" id="A0A1F7WIZ4"/>
<dbReference type="PANTHER" id="PTHR10744">
    <property type="entry name" value="40S RIBOSOMAL PROTEIN S11 FAMILY MEMBER"/>
    <property type="match status" value="1"/>
</dbReference>
<dbReference type="InterPro" id="IPR012340">
    <property type="entry name" value="NA-bd_OB-fold"/>
</dbReference>
<dbReference type="SUPFAM" id="SSF50249">
    <property type="entry name" value="Nucleic acid-binding proteins"/>
    <property type="match status" value="1"/>
</dbReference>
<dbReference type="GO" id="GO:1990904">
    <property type="term" value="C:ribonucleoprotein complex"/>
    <property type="evidence" value="ECO:0007669"/>
    <property type="project" value="UniProtKB-KW"/>
</dbReference>
<dbReference type="GO" id="GO:0005840">
    <property type="term" value="C:ribosome"/>
    <property type="evidence" value="ECO:0007669"/>
    <property type="project" value="UniProtKB-KW"/>
</dbReference>
<evidence type="ECO:0000313" key="4">
    <source>
        <dbReference type="EMBL" id="OGM02793.1"/>
    </source>
</evidence>
<comment type="caution">
    <text evidence="4">The sequence shown here is derived from an EMBL/GenBank/DDBJ whole genome shotgun (WGS) entry which is preliminary data.</text>
</comment>
<dbReference type="Proteomes" id="UP000176198">
    <property type="component" value="Unassembled WGS sequence"/>
</dbReference>
<gene>
    <name evidence="4" type="ORF">A2115_01805</name>
</gene>
<dbReference type="PRINTS" id="PR00973">
    <property type="entry name" value="RIBOSOMALS17"/>
</dbReference>
<evidence type="ECO:0000256" key="2">
    <source>
        <dbReference type="ARBA" id="ARBA00022980"/>
    </source>
</evidence>
<keyword evidence="3" id="KW-0687">Ribonucleoprotein</keyword>
<dbReference type="GO" id="GO:0006412">
    <property type="term" value="P:translation"/>
    <property type="evidence" value="ECO:0007669"/>
    <property type="project" value="InterPro"/>
</dbReference>
<comment type="similarity">
    <text evidence="1">Belongs to the universal ribosomal protein uS17 family.</text>
</comment>
<dbReference type="Gene3D" id="2.40.50.140">
    <property type="entry name" value="Nucleic acid-binding proteins"/>
    <property type="match status" value="1"/>
</dbReference>
<accession>A0A1F7WIZ4</accession>
<dbReference type="STRING" id="1802471.A2115_01805"/>
<dbReference type="InterPro" id="IPR000266">
    <property type="entry name" value="Ribosomal_uS17"/>
</dbReference>